<reference evidence="2" key="1">
    <citation type="journal article" date="2020" name="Nat. Commun.">
        <title>Large-scale genome sequencing of mycorrhizal fungi provides insights into the early evolution of symbiotic traits.</title>
        <authorList>
            <person name="Miyauchi S."/>
            <person name="Kiss E."/>
            <person name="Kuo A."/>
            <person name="Drula E."/>
            <person name="Kohler A."/>
            <person name="Sanchez-Garcia M."/>
            <person name="Morin E."/>
            <person name="Andreopoulos B."/>
            <person name="Barry K.W."/>
            <person name="Bonito G."/>
            <person name="Buee M."/>
            <person name="Carver A."/>
            <person name="Chen C."/>
            <person name="Cichocki N."/>
            <person name="Clum A."/>
            <person name="Culley D."/>
            <person name="Crous P.W."/>
            <person name="Fauchery L."/>
            <person name="Girlanda M."/>
            <person name="Hayes R.D."/>
            <person name="Keri Z."/>
            <person name="LaButti K."/>
            <person name="Lipzen A."/>
            <person name="Lombard V."/>
            <person name="Magnuson J."/>
            <person name="Maillard F."/>
            <person name="Murat C."/>
            <person name="Nolan M."/>
            <person name="Ohm R.A."/>
            <person name="Pangilinan J."/>
            <person name="Pereira M.F."/>
            <person name="Perotto S."/>
            <person name="Peter M."/>
            <person name="Pfister S."/>
            <person name="Riley R."/>
            <person name="Sitrit Y."/>
            <person name="Stielow J.B."/>
            <person name="Szollosi G."/>
            <person name="Zifcakova L."/>
            <person name="Stursova M."/>
            <person name="Spatafora J.W."/>
            <person name="Tedersoo L."/>
            <person name="Vaario L.M."/>
            <person name="Yamada A."/>
            <person name="Yan M."/>
            <person name="Wang P."/>
            <person name="Xu J."/>
            <person name="Bruns T."/>
            <person name="Baldrian P."/>
            <person name="Vilgalys R."/>
            <person name="Dunand C."/>
            <person name="Henrissat B."/>
            <person name="Grigoriev I.V."/>
            <person name="Hibbett D."/>
            <person name="Nagy L.G."/>
            <person name="Martin F.M."/>
        </authorList>
    </citation>
    <scope>NUCLEOTIDE SEQUENCE</scope>
    <source>
        <strain evidence="2">UP504</strain>
    </source>
</reference>
<comment type="caution">
    <text evidence="2">The sequence shown here is derived from an EMBL/GenBank/DDBJ whole genome shotgun (WGS) entry which is preliminary data.</text>
</comment>
<sequence length="262" mass="29999">MPFSWSRSAAAKVGDTGRIHGVLQWWLFCCWGAGSFNYGLELLHLEQNLRYEWTPQLTQAFFDNWLLNTKGKPDAFVPADLVQEFVNFWIKVIYAAKGSSACWDFIMHISPCIDVLRHVVQSVETEFRMPKRSGKHKSPEFMNDLNRLRTILEEGQVHNFKAGRLSRMVDVVDVFSTGISIVQATKLSEFRDRLGRHTTDLDMAHREADDEIALFPPSRHPGFEDGSNIDVNSLDMLDDFSNCIPEGEDVEAENDFDDVFTF</sequence>
<dbReference type="EMBL" id="MU128953">
    <property type="protein sequence ID" value="KAF9515168.1"/>
    <property type="molecule type" value="Genomic_DNA"/>
</dbReference>
<protein>
    <recommendedName>
        <fullName evidence="1">DUF6589 domain-containing protein</fullName>
    </recommendedName>
</protein>
<evidence type="ECO:0000313" key="3">
    <source>
        <dbReference type="Proteomes" id="UP000886523"/>
    </source>
</evidence>
<evidence type="ECO:0000313" key="2">
    <source>
        <dbReference type="EMBL" id="KAF9515168.1"/>
    </source>
</evidence>
<keyword evidence="3" id="KW-1185">Reference proteome</keyword>
<gene>
    <name evidence="2" type="ORF">BS47DRAFT_1391897</name>
</gene>
<dbReference type="Pfam" id="PF20231">
    <property type="entry name" value="DUF6589"/>
    <property type="match status" value="1"/>
</dbReference>
<dbReference type="AlphaFoldDB" id="A0A9P6DY04"/>
<dbReference type="Proteomes" id="UP000886523">
    <property type="component" value="Unassembled WGS sequence"/>
</dbReference>
<proteinExistence type="predicted"/>
<name>A0A9P6DY04_9AGAM</name>
<accession>A0A9P6DY04</accession>
<dbReference type="InterPro" id="IPR046496">
    <property type="entry name" value="DUF6589"/>
</dbReference>
<evidence type="ECO:0000259" key="1">
    <source>
        <dbReference type="Pfam" id="PF20231"/>
    </source>
</evidence>
<feature type="domain" description="DUF6589" evidence="1">
    <location>
        <begin position="8"/>
        <end position="136"/>
    </location>
</feature>
<dbReference type="OrthoDB" id="2496395at2759"/>
<organism evidence="2 3">
    <name type="scientific">Hydnum rufescens UP504</name>
    <dbReference type="NCBI Taxonomy" id="1448309"/>
    <lineage>
        <taxon>Eukaryota</taxon>
        <taxon>Fungi</taxon>
        <taxon>Dikarya</taxon>
        <taxon>Basidiomycota</taxon>
        <taxon>Agaricomycotina</taxon>
        <taxon>Agaricomycetes</taxon>
        <taxon>Cantharellales</taxon>
        <taxon>Hydnaceae</taxon>
        <taxon>Hydnum</taxon>
    </lineage>
</organism>